<feature type="chain" id="PRO_5022990007" description="DUF4352 domain-containing protein" evidence="2">
    <location>
        <begin position="28"/>
        <end position="223"/>
    </location>
</feature>
<protein>
    <recommendedName>
        <fullName evidence="5">DUF4352 domain-containing protein</fullName>
    </recommendedName>
</protein>
<sequence length="223" mass="23039">MAINKPAAASIAALALVLGLAGCSSTATETEKTEKPVESSTSETQKPEKTTEPEESEDAGEAESGDVATPGTTVAVGEEAVVPWGEAEGATQPVSITVKSITAGTIDDFAVVGADFQAKLEGYTPYYITVEAKKVDLAGAPLAYQSLYGDMGGIDADGRSMSPVSIIGDFEPCNTASLDATFDEGTPQTFCYIVAGPDTGDIGGATFEPYDSDFKDEPVVWTK</sequence>
<comment type="caution">
    <text evidence="3">The sequence shown here is derived from an EMBL/GenBank/DDBJ whole genome shotgun (WGS) entry which is preliminary data.</text>
</comment>
<accession>A0A5C8HS61</accession>
<feature type="signal peptide" evidence="2">
    <location>
        <begin position="1"/>
        <end position="27"/>
    </location>
</feature>
<organism evidence="3 4">
    <name type="scientific">Microbacterium mitrae</name>
    <dbReference type="NCBI Taxonomy" id="664640"/>
    <lineage>
        <taxon>Bacteria</taxon>
        <taxon>Bacillati</taxon>
        <taxon>Actinomycetota</taxon>
        <taxon>Actinomycetes</taxon>
        <taxon>Micrococcales</taxon>
        <taxon>Microbacteriaceae</taxon>
        <taxon>Microbacterium</taxon>
    </lineage>
</organism>
<evidence type="ECO:0000313" key="3">
    <source>
        <dbReference type="EMBL" id="TXK06159.1"/>
    </source>
</evidence>
<feature type="region of interest" description="Disordered" evidence="1">
    <location>
        <begin position="25"/>
        <end position="72"/>
    </location>
</feature>
<reference evidence="3 4" key="1">
    <citation type="submission" date="2019-08" db="EMBL/GenBank/DDBJ databases">
        <authorList>
            <person name="Dong K."/>
        </authorList>
    </citation>
    <scope>NUCLEOTIDE SEQUENCE [LARGE SCALE GENOMIC DNA]</scope>
    <source>
        <strain evidence="3 4">M4-8</strain>
    </source>
</reference>
<dbReference type="EMBL" id="VRSW01000001">
    <property type="protein sequence ID" value="TXK06159.1"/>
    <property type="molecule type" value="Genomic_DNA"/>
</dbReference>
<name>A0A5C8HS61_9MICO</name>
<evidence type="ECO:0008006" key="5">
    <source>
        <dbReference type="Google" id="ProtNLM"/>
    </source>
</evidence>
<gene>
    <name evidence="3" type="ORF">FVP60_04160</name>
</gene>
<feature type="compositionally biased region" description="Acidic residues" evidence="1">
    <location>
        <begin position="53"/>
        <end position="64"/>
    </location>
</feature>
<dbReference type="AlphaFoldDB" id="A0A5C8HS61"/>
<proteinExistence type="predicted"/>
<dbReference type="RefSeq" id="WP_147824968.1">
    <property type="nucleotide sequence ID" value="NZ_BAAARG010000001.1"/>
</dbReference>
<evidence type="ECO:0000313" key="4">
    <source>
        <dbReference type="Proteomes" id="UP000321196"/>
    </source>
</evidence>
<keyword evidence="2" id="KW-0732">Signal</keyword>
<dbReference type="Proteomes" id="UP000321196">
    <property type="component" value="Unassembled WGS sequence"/>
</dbReference>
<evidence type="ECO:0000256" key="1">
    <source>
        <dbReference type="SAM" id="MobiDB-lite"/>
    </source>
</evidence>
<keyword evidence="4" id="KW-1185">Reference proteome</keyword>
<dbReference type="PROSITE" id="PS51257">
    <property type="entry name" value="PROKAR_LIPOPROTEIN"/>
    <property type="match status" value="1"/>
</dbReference>
<dbReference type="OrthoDB" id="3874174at2"/>
<evidence type="ECO:0000256" key="2">
    <source>
        <dbReference type="SAM" id="SignalP"/>
    </source>
</evidence>